<dbReference type="AlphaFoldDB" id="A0A1H8D223"/>
<dbReference type="InterPro" id="IPR037523">
    <property type="entry name" value="VOC_core"/>
</dbReference>
<keyword evidence="5" id="KW-1185">Reference proteome</keyword>
<gene>
    <name evidence="2" type="ORF">RTCCBAU85039_0819</name>
    <name evidence="3" type="ORF">SAMN05216228_1001371</name>
</gene>
<dbReference type="EMBL" id="FNXB01000003">
    <property type="protein sequence ID" value="SEH50949.1"/>
    <property type="molecule type" value="Genomic_DNA"/>
</dbReference>
<reference evidence="3 5" key="1">
    <citation type="submission" date="2016-10" db="EMBL/GenBank/DDBJ databases">
        <authorList>
            <person name="Varghese N."/>
            <person name="Submissions S."/>
        </authorList>
    </citation>
    <scope>NUCLEOTIDE SEQUENCE [LARGE SCALE GENOMIC DNA]</scope>
    <source>
        <strain evidence="3 5">CGMCC 1.7071</strain>
    </source>
</reference>
<dbReference type="EMBL" id="FOCV01000001">
    <property type="protein sequence ID" value="SEN00638.1"/>
    <property type="molecule type" value="Genomic_DNA"/>
</dbReference>
<organism evidence="2 4">
    <name type="scientific">Rhizobium tibeticum</name>
    <dbReference type="NCBI Taxonomy" id="501024"/>
    <lineage>
        <taxon>Bacteria</taxon>
        <taxon>Pseudomonadati</taxon>
        <taxon>Pseudomonadota</taxon>
        <taxon>Alphaproteobacteria</taxon>
        <taxon>Hyphomicrobiales</taxon>
        <taxon>Rhizobiaceae</taxon>
        <taxon>Rhizobium/Agrobacterium group</taxon>
        <taxon>Rhizobium</taxon>
    </lineage>
</organism>
<dbReference type="SUPFAM" id="SSF54593">
    <property type="entry name" value="Glyoxalase/Bleomycin resistance protein/Dihydroxybiphenyl dioxygenase"/>
    <property type="match status" value="1"/>
</dbReference>
<reference evidence="4" key="2">
    <citation type="submission" date="2016-10" db="EMBL/GenBank/DDBJ databases">
        <authorList>
            <person name="Wibberg D."/>
        </authorList>
    </citation>
    <scope>NUCLEOTIDE SEQUENCE [LARGE SCALE GENOMIC DNA]</scope>
</reference>
<accession>A0A1H8D223</accession>
<evidence type="ECO:0000259" key="1">
    <source>
        <dbReference type="PROSITE" id="PS51819"/>
    </source>
</evidence>
<name>A0A1H8D223_9HYPH</name>
<evidence type="ECO:0000313" key="4">
    <source>
        <dbReference type="Proteomes" id="UP000183063"/>
    </source>
</evidence>
<dbReference type="InterPro" id="IPR029068">
    <property type="entry name" value="Glyas_Bleomycin-R_OHBP_Dase"/>
</dbReference>
<dbReference type="STRING" id="501024.RTCCBAU85039_0819"/>
<evidence type="ECO:0000313" key="2">
    <source>
        <dbReference type="EMBL" id="SEH50949.1"/>
    </source>
</evidence>
<dbReference type="Proteomes" id="UP000183063">
    <property type="component" value="Unassembled WGS sequence"/>
</dbReference>
<feature type="domain" description="VOC" evidence="1">
    <location>
        <begin position="4"/>
        <end position="119"/>
    </location>
</feature>
<protein>
    <recommendedName>
        <fullName evidence="1">VOC domain-containing protein</fullName>
    </recommendedName>
</protein>
<dbReference type="OrthoDB" id="9798430at2"/>
<dbReference type="Gene3D" id="3.10.180.10">
    <property type="entry name" value="2,3-Dihydroxybiphenyl 1,2-Dioxygenase, domain 1"/>
    <property type="match status" value="1"/>
</dbReference>
<sequence>MDLELNHAIVHCTDKAAAARFFADLIDAAPMRVSGPFAAVRVNDRLTLDFYDEGAFAFGHFAFLVSDRDFDAILRRATAGELLFGSGPFARDQAINRLNGGRGVYVWDDDGNSYEFFTADPLG</sequence>
<dbReference type="PROSITE" id="PS51819">
    <property type="entry name" value="VOC"/>
    <property type="match status" value="1"/>
</dbReference>
<evidence type="ECO:0000313" key="5">
    <source>
        <dbReference type="Proteomes" id="UP000198939"/>
    </source>
</evidence>
<reference evidence="2" key="3">
    <citation type="submission" date="2016-10" db="EMBL/GenBank/DDBJ databases">
        <authorList>
            <person name="de Groot N.N."/>
        </authorList>
    </citation>
    <scope>NUCLEOTIDE SEQUENCE [LARGE SCALE GENOMIC DNA]</scope>
    <source>
        <strain evidence="2">CCBAU85039</strain>
    </source>
</reference>
<proteinExistence type="predicted"/>
<dbReference type="Proteomes" id="UP000198939">
    <property type="component" value="Unassembled WGS sequence"/>
</dbReference>
<evidence type="ECO:0000313" key="3">
    <source>
        <dbReference type="EMBL" id="SEN00638.1"/>
    </source>
</evidence>
<dbReference type="RefSeq" id="WP_072371100.1">
    <property type="nucleotide sequence ID" value="NZ_FNXB01000003.1"/>
</dbReference>